<evidence type="ECO:0000256" key="2">
    <source>
        <dbReference type="SAM" id="MobiDB-lite"/>
    </source>
</evidence>
<evidence type="ECO:0000313" key="3">
    <source>
        <dbReference type="EMBL" id="GHJ89352.1"/>
    </source>
</evidence>
<protein>
    <submittedName>
        <fullName evidence="3">Uncharacterized protein</fullName>
    </submittedName>
</protein>
<dbReference type="PANTHER" id="PTHR19327">
    <property type="entry name" value="GOLGIN"/>
    <property type="match status" value="1"/>
</dbReference>
<feature type="coiled-coil region" evidence="1">
    <location>
        <begin position="729"/>
        <end position="1322"/>
    </location>
</feature>
<feature type="region of interest" description="Disordered" evidence="2">
    <location>
        <begin position="320"/>
        <end position="359"/>
    </location>
</feature>
<comment type="caution">
    <text evidence="3">The sequence shown here is derived from an EMBL/GenBank/DDBJ whole genome shotgun (WGS) entry which is preliminary data.</text>
</comment>
<sequence length="1542" mass="172817">MASSKTFNVATRFVYNVAEVPSWPTVQDLLQQKLDQGDHDNVFHLALRYILAITAEQEGGNIALARLAWEGWDWACNRMLWLYQGYESEHEFVRRHPDVYRTVMERLEAHAMTTELWDVHESQRHKSTQISIDCIQRILGSDGLYLCRPAVIGNPYSIPAAQRLWQGCWEKLGGRAIQLGKRERAGWAAAFNRAQTIKRTTGSFPTPRYMGTSKNRHKRRLAPPPPLPAPRAVADSLDGLTIDEMKQYHRQYCFAVNSLIDVVYEEVAEVEDGVDDLAESINGDARRDQDMRNVQEDLAPNDAPLEGTMDIDVIEPTAHESDAMNQEPINEDPPSPPPDVDMQNAEENNAPQGGTMEWAIGNIGHSSHARDHEVENRNAEITRINSDAAAAEEEHQVDQAESARQINELQQETAALAQKRARELKQANDEITALRNAASLAEATEAQLRAQMDDLVEQKNLEQSNGAVWKQKALTRFKEKQAGEVLVVKLRQHINELKVAEQQALLITACRQMDDMFTANQQNTAELERQLDSVRQLSDAEITRMRQQQAEQADEVARWKQMAANMRTEVDTLDRALDCCKEENMKRCQSIDSLQQRNDAARHDVAILKARLREQGVEYETIRNADQARAKENETRASQENQRLSIQLQTVEKEKQAASSALAVSQEQAADLAREMERIKGDLELCRTLEIEQDGIRRDMRYQLLQLEESSRRAIERINVLEHSFDQGETELLLEIAKLDAKIDRLENEAVVSAAQVQRLESIKERLTSEVAMLEAEEEQLTGMLATFTNAQVEATESAKAKAKRLVETLSEENASNEIRMAELVEALTAAKETIKEAEKNKWFVEAKNANLTRALAAANTAIGSLKREKADVQGENEKLVQGLAKAEQTLKESERDRQDVEAKSAHLERSLAAAVSTIVGLKRIKANTESKNGELAQKVAAAEQTIKHSERARGAAQTENARVVQLLATAEQTIEKLKKGNAELKHENGELAKKIVRAKQIIMESKRDKATIQTENAQLAAALSAADSTNEDLKKDKAKFEKEKVELAEKLAEAEQRIQESERDKETVEAKNAQLAGALATADSTIEDLKKDTAKFEDEKVELAEKLAEAEQRITKSEKDKGVVETENTRLRQTNATAEQMIDSLKNERAATQRENAKLAKEVVEAEQKYNASAREKADVESRNVRLGRQLAKAEQSIKTLKQEGAEFKDKTEALEKKLAKARKAKKQAVAALLKQSPSEPKEQTAQLVRALATAEQAVNAAKEEKLALEKENVRLEQALRQLQSGQKAATGETVESDATVKQLEDRVTKQELENNRLQKLVDLTKQHTVDQTAKITAQLDRLALNFSHDSLFDLYKRLTTLAAMGMRAIAVLQDTEARYHRLPTVNVEFVLDAAQPLPSTLTSRDDTRNAVAKGILGVASLVEDVPGVLEILSVADMYIMLGSIADFAKNVALYGTEINWMLAAIRAGHVALELERRGASVAHNEKVKCRRMYERIKARIAHTRISDTDKNMVTMSRLNWVILDGKLKRLEEGILTFPLE</sequence>
<evidence type="ECO:0000313" key="4">
    <source>
        <dbReference type="Proteomes" id="UP000620104"/>
    </source>
</evidence>
<feature type="region of interest" description="Disordered" evidence="2">
    <location>
        <begin position="202"/>
        <end position="231"/>
    </location>
</feature>
<feature type="coiled-coil region" evidence="1">
    <location>
        <begin position="374"/>
        <end position="465"/>
    </location>
</feature>
<dbReference type="Proteomes" id="UP000620104">
    <property type="component" value="Unassembled WGS sequence"/>
</dbReference>
<feature type="coiled-coil region" evidence="1">
    <location>
        <begin position="563"/>
        <end position="682"/>
    </location>
</feature>
<proteinExistence type="predicted"/>
<accession>A0A8H3YIM9</accession>
<keyword evidence="4" id="KW-1185">Reference proteome</keyword>
<gene>
    <name evidence="3" type="ORF">NliqN6_5754</name>
</gene>
<organism evidence="3 4">
    <name type="scientific">Naganishia liquefaciens</name>
    <dbReference type="NCBI Taxonomy" id="104408"/>
    <lineage>
        <taxon>Eukaryota</taxon>
        <taxon>Fungi</taxon>
        <taxon>Dikarya</taxon>
        <taxon>Basidiomycota</taxon>
        <taxon>Agaricomycotina</taxon>
        <taxon>Tremellomycetes</taxon>
        <taxon>Filobasidiales</taxon>
        <taxon>Filobasidiaceae</taxon>
        <taxon>Naganishia</taxon>
    </lineage>
</organism>
<name>A0A8H3YIM9_9TREE</name>
<dbReference type="EMBL" id="BLZA01000040">
    <property type="protein sequence ID" value="GHJ89352.1"/>
    <property type="molecule type" value="Genomic_DNA"/>
</dbReference>
<keyword evidence="1" id="KW-0175">Coiled coil</keyword>
<dbReference type="PANTHER" id="PTHR19327:SF0">
    <property type="entry name" value="GOLGIN SUBFAMILY A MEMBER 4"/>
    <property type="match status" value="1"/>
</dbReference>
<reference evidence="3" key="1">
    <citation type="submission" date="2020-07" db="EMBL/GenBank/DDBJ databases">
        <title>Draft Genome Sequence of a Deep-Sea Yeast, Naganishia (Cryptococcus) liquefaciens strain N6.</title>
        <authorList>
            <person name="Han Y.W."/>
            <person name="Kajitani R."/>
            <person name="Morimoto H."/>
            <person name="Parhat M."/>
            <person name="Tsubouchi H."/>
            <person name="Bakenova O."/>
            <person name="Ogata M."/>
            <person name="Argunhan B."/>
            <person name="Aoki R."/>
            <person name="Kajiwara S."/>
            <person name="Itoh T."/>
            <person name="Iwasaki H."/>
        </authorList>
    </citation>
    <scope>NUCLEOTIDE SEQUENCE</scope>
    <source>
        <strain evidence="3">N6</strain>
    </source>
</reference>
<evidence type="ECO:0000256" key="1">
    <source>
        <dbReference type="SAM" id="Coils"/>
    </source>
</evidence>